<protein>
    <recommendedName>
        <fullName evidence="3">F-box associated domain-containing protein</fullName>
    </recommendedName>
</protein>
<evidence type="ECO:0008006" key="3">
    <source>
        <dbReference type="Google" id="ProtNLM"/>
    </source>
</evidence>
<sequence>MENSNPTSSLSAEFSELTITEESMRPSEDGKIKPDFRLMDLYMLEQRTMLKNWTLDQQISYSLCSKKCKNLIQSLGQKIAFNFFVSKHLEIEIYNKTGRYLRANIEYCPEKQEVKFSSPEDRKYKFELNFKTSLKAFLEHLRTLFDCNAPNLMFREELEGLDLDLVKDAMSGFQISNMTILNTVTSYFVSKALDFYTSPKRMILAVNRRDLPFSEFNSGFKGIQFEMVKIMEYPLGHLQFFPFIISKYIEIDCLFCNPWMINLVLKDWIRGKSWRDHLEALYLRFNKNRLPENYVEMAMQGIEFQREPLQKQAYDVPDFNDNEFWKISNEMHGRFGIRRVTDGKKATVILDSFKNAFYFKLIIGH</sequence>
<proteinExistence type="predicted"/>
<dbReference type="EMBL" id="PDUG01000003">
    <property type="protein sequence ID" value="PIC40862.1"/>
    <property type="molecule type" value="Genomic_DNA"/>
</dbReference>
<dbReference type="AlphaFoldDB" id="A0A2G5UMS1"/>
<reference evidence="2" key="1">
    <citation type="submission" date="2017-10" db="EMBL/GenBank/DDBJ databases">
        <title>Rapid genome shrinkage in a self-fertile nematode reveals novel sperm competition proteins.</title>
        <authorList>
            <person name="Yin D."/>
            <person name="Schwarz E.M."/>
            <person name="Thomas C.G."/>
            <person name="Felde R.L."/>
            <person name="Korf I.F."/>
            <person name="Cutter A.D."/>
            <person name="Schartner C.M."/>
            <person name="Ralston E.J."/>
            <person name="Meyer B.J."/>
            <person name="Haag E.S."/>
        </authorList>
    </citation>
    <scope>NUCLEOTIDE SEQUENCE [LARGE SCALE GENOMIC DNA]</scope>
    <source>
        <strain evidence="2">JU1422</strain>
    </source>
</reference>
<accession>A0A2G5UMS1</accession>
<keyword evidence="2" id="KW-1185">Reference proteome</keyword>
<dbReference type="PANTHER" id="PTHR22899">
    <property type="entry name" value="CYCLIN-RELATED F-BOX FAMILY"/>
    <property type="match status" value="1"/>
</dbReference>
<evidence type="ECO:0000313" key="1">
    <source>
        <dbReference type="EMBL" id="PIC40862.1"/>
    </source>
</evidence>
<comment type="caution">
    <text evidence="1">The sequence shown here is derived from an EMBL/GenBank/DDBJ whole genome shotgun (WGS) entry which is preliminary data.</text>
</comment>
<dbReference type="InterPro" id="IPR053222">
    <property type="entry name" value="Zygotic_Embryogenesis-Asso"/>
</dbReference>
<organism evidence="1 2">
    <name type="scientific">Caenorhabditis nigoni</name>
    <dbReference type="NCBI Taxonomy" id="1611254"/>
    <lineage>
        <taxon>Eukaryota</taxon>
        <taxon>Metazoa</taxon>
        <taxon>Ecdysozoa</taxon>
        <taxon>Nematoda</taxon>
        <taxon>Chromadorea</taxon>
        <taxon>Rhabditida</taxon>
        <taxon>Rhabditina</taxon>
        <taxon>Rhabditomorpha</taxon>
        <taxon>Rhabditoidea</taxon>
        <taxon>Rhabditidae</taxon>
        <taxon>Peloderinae</taxon>
        <taxon>Caenorhabditis</taxon>
    </lineage>
</organism>
<gene>
    <name evidence="1" type="primary">Cnig_chr_III.g8468</name>
    <name evidence="1" type="ORF">B9Z55_008468</name>
</gene>
<evidence type="ECO:0000313" key="2">
    <source>
        <dbReference type="Proteomes" id="UP000230233"/>
    </source>
</evidence>
<name>A0A2G5UMS1_9PELO</name>
<dbReference type="PANTHER" id="PTHR22899:SF0">
    <property type="entry name" value="F-BOX ASSOCIATED DOMAIN-CONTAINING PROTEIN-RELATED"/>
    <property type="match status" value="1"/>
</dbReference>
<dbReference type="OrthoDB" id="10290887at2759"/>
<dbReference type="Proteomes" id="UP000230233">
    <property type="component" value="Chromosome III"/>
</dbReference>